<reference evidence="2" key="1">
    <citation type="submission" date="2023-06" db="EMBL/GenBank/DDBJ databases">
        <authorList>
            <person name="Kurt Z."/>
        </authorList>
    </citation>
    <scope>NUCLEOTIDE SEQUENCE</scope>
</reference>
<keyword evidence="1" id="KW-0472">Membrane</keyword>
<dbReference type="EMBL" id="CATOUU010000021">
    <property type="protein sequence ID" value="CAI9913236.1"/>
    <property type="molecule type" value="Genomic_DNA"/>
</dbReference>
<reference evidence="3 4" key="2">
    <citation type="submission" date="2024-07" db="EMBL/GenBank/DDBJ databases">
        <authorList>
            <person name="Akdeniz Z."/>
        </authorList>
    </citation>
    <scope>NUCLEOTIDE SEQUENCE [LARGE SCALE GENOMIC DNA]</scope>
</reference>
<sequence>MYITQICFASVSSSFSDCFSAKSFIQGNILTKQINLHLIPFERLQQITSENLCKMYLPGKIVVAQLHYDDISFPKLGQDEINFIYQFNKEIVVTFQLTDPDYNHIIEKQNVMYELWYDVNLVKVNNSINTIEHVKYNGTNCLKDISLKYTIYDDIDIIVTPNSCNIDFTHSVNIYLNYVVENVNKQIQIPPCSTNCVDGQYNSSSLSFKDITIYRIKKTQAATELQEFYNYYEDNRMISISLTINFLTNGVQTILQQPINNKVSVDTWNCVAVDPPTSSYWVIYLYTILTANGLFVQIRDTLVNKLKCDTSSAVNVRLDHYMFQKEQQNQFYRQQQMLLIEDYNNKVGIQFESNHIYSNYRQNIFMNDTTYSLIVLSFLDSNGNILYEISQYGKAYLGCISQQTLKLYNSQMCATIIFEDDPGCRLQYQDSTLRNHISLFYTHDQQFKFLGFYNFVQEVNYSHYETTICFTCDQYDPTYQDMYEGKTCIENFQLMSTQLKLLSGSQTGFYYCNNFEINPSVEVLVMYNNTWVMFYIVVGILSIVTCIIIVLLKITQN</sequence>
<evidence type="ECO:0000313" key="2">
    <source>
        <dbReference type="EMBL" id="CAI9913236.1"/>
    </source>
</evidence>
<evidence type="ECO:0000313" key="3">
    <source>
        <dbReference type="EMBL" id="CAL6100818.1"/>
    </source>
</evidence>
<keyword evidence="1" id="KW-1133">Transmembrane helix</keyword>
<evidence type="ECO:0000313" key="4">
    <source>
        <dbReference type="Proteomes" id="UP001642409"/>
    </source>
</evidence>
<dbReference type="Proteomes" id="UP001642409">
    <property type="component" value="Unassembled WGS sequence"/>
</dbReference>
<name>A0AA86N5M1_9EUKA</name>
<evidence type="ECO:0000256" key="1">
    <source>
        <dbReference type="SAM" id="Phobius"/>
    </source>
</evidence>
<accession>A0AA86N5M1</accession>
<organism evidence="2">
    <name type="scientific">Hexamita inflata</name>
    <dbReference type="NCBI Taxonomy" id="28002"/>
    <lineage>
        <taxon>Eukaryota</taxon>
        <taxon>Metamonada</taxon>
        <taxon>Diplomonadida</taxon>
        <taxon>Hexamitidae</taxon>
        <taxon>Hexamitinae</taxon>
        <taxon>Hexamita</taxon>
    </lineage>
</organism>
<keyword evidence="4" id="KW-1185">Reference proteome</keyword>
<feature type="transmembrane region" description="Helical" evidence="1">
    <location>
        <begin position="531"/>
        <end position="552"/>
    </location>
</feature>
<proteinExistence type="predicted"/>
<dbReference type="AlphaFoldDB" id="A0AA86N5M1"/>
<dbReference type="EMBL" id="CAXDID020000534">
    <property type="protein sequence ID" value="CAL6100818.1"/>
    <property type="molecule type" value="Genomic_DNA"/>
</dbReference>
<evidence type="ECO:0008006" key="5">
    <source>
        <dbReference type="Google" id="ProtNLM"/>
    </source>
</evidence>
<protein>
    <recommendedName>
        <fullName evidence="5">Transmembrane protein</fullName>
    </recommendedName>
</protein>
<gene>
    <name evidence="3" type="ORF">HINF_LOCUS70736</name>
    <name evidence="2" type="ORF">HINF_LOCUS881</name>
</gene>
<comment type="caution">
    <text evidence="2">The sequence shown here is derived from an EMBL/GenBank/DDBJ whole genome shotgun (WGS) entry which is preliminary data.</text>
</comment>
<keyword evidence="1" id="KW-0812">Transmembrane</keyword>